<dbReference type="Pfam" id="PF00201">
    <property type="entry name" value="UDPGT"/>
    <property type="match status" value="1"/>
</dbReference>
<dbReference type="PROSITE" id="PS00375">
    <property type="entry name" value="UDPGT"/>
    <property type="match status" value="1"/>
</dbReference>
<dbReference type="SUPFAM" id="SSF53756">
    <property type="entry name" value="UDP-Glycosyltransferase/glycogen phosphorylase"/>
    <property type="match status" value="1"/>
</dbReference>
<feature type="transmembrane region" description="Helical" evidence="5">
    <location>
        <begin position="477"/>
        <end position="496"/>
    </location>
</feature>
<accession>A0A9J7IHV9</accession>
<feature type="signal peptide" evidence="5">
    <location>
        <begin position="1"/>
        <end position="17"/>
    </location>
</feature>
<dbReference type="InterPro" id="IPR050271">
    <property type="entry name" value="UDP-glycosyltransferase"/>
</dbReference>
<dbReference type="RefSeq" id="XP_022815771.1">
    <property type="nucleotide sequence ID" value="XM_022960003.1"/>
</dbReference>
<dbReference type="Proteomes" id="UP000301870">
    <property type="component" value="Chromosome 8"/>
</dbReference>
<dbReference type="InterPro" id="IPR035595">
    <property type="entry name" value="UDP_glycos_trans_CS"/>
</dbReference>
<keyword evidence="5" id="KW-0472">Membrane</keyword>
<keyword evidence="5" id="KW-1133">Transmembrane helix</keyword>
<reference evidence="7" key="1">
    <citation type="submission" date="2025-08" db="UniProtKB">
        <authorList>
            <consortium name="RefSeq"/>
        </authorList>
    </citation>
    <scope>IDENTIFICATION</scope>
    <source>
        <strain evidence="7">Ishihara</strain>
        <tissue evidence="7">Whole body</tissue>
    </source>
</reference>
<dbReference type="CDD" id="cd03784">
    <property type="entry name" value="GT1_Gtf-like"/>
    <property type="match status" value="1"/>
</dbReference>
<dbReference type="PANTHER" id="PTHR48043">
    <property type="entry name" value="EG:EG0003.4 PROTEIN-RELATED"/>
    <property type="match status" value="1"/>
</dbReference>
<dbReference type="EC" id="2.4.1.17" evidence="5"/>
<name>A0A9J7IHV9_SPOLT</name>
<dbReference type="OrthoDB" id="5835829at2759"/>
<gene>
    <name evidence="7" type="primary">LOC111349042</name>
</gene>
<keyword evidence="5" id="KW-0812">Transmembrane</keyword>
<dbReference type="PANTHER" id="PTHR48043:SF159">
    <property type="entry name" value="EG:EG0003.4 PROTEIN-RELATED"/>
    <property type="match status" value="1"/>
</dbReference>
<evidence type="ECO:0000313" key="7">
    <source>
        <dbReference type="RefSeq" id="XP_022815771.1"/>
    </source>
</evidence>
<dbReference type="FunFam" id="3.40.50.2000:FF:000050">
    <property type="entry name" value="UDP-glucuronosyltransferase"/>
    <property type="match status" value="1"/>
</dbReference>
<dbReference type="InterPro" id="IPR002213">
    <property type="entry name" value="UDP_glucos_trans"/>
</dbReference>
<sequence length="512" mass="58914">MILTIFISISLLVQIESSRILAVFPTPLISHQSVHRSIIHELLHRGHDIVLITPLPEYPQGDSPENLTEIDVSNVTNEVWEKRYIQTISTKDSFINEDFKNILRIATEVVEKQFESKEIKSFINNNETFDLLLLETWIRPTLFWSYIYDVPVISVSSLGSIFNDYADIGGPTHPLLYPTSLQRDVWNENLWQKISELNHYWKLNSMLNELEIEEDALAKKLFGDVPPLKEQKKKVELLVFNVHPAWQGARPVPKNVVHLGATHLLDRNKSMHMSPQLEEILDLSTAGVVFVSQGTNVRPSMIPEHLKTKLIRVFSKLPCSVIWKWDEDIKDLPYNIRLGKWFPQAALLNHPNIKLFISQCGQQSIDEAIAAAVPVLGLPQSGDQWRNAELLVHHQVGATVDLETIGDEELKNIIEFTMKNQSYRTNMHRLRTAIFDAPASAPVRAADAIEYVLRHSSAMIVAPSRHVPWFQYFEIELLIILTSILCVKFFVLYKLLRYLFREMFKKWPCTTL</sequence>
<dbReference type="KEGG" id="sliu:111349042"/>
<evidence type="ECO:0000256" key="5">
    <source>
        <dbReference type="RuleBase" id="RU362059"/>
    </source>
</evidence>
<feature type="chain" id="PRO_5039963083" description="UDP-glucuronosyltransferase" evidence="5">
    <location>
        <begin position="18"/>
        <end position="512"/>
    </location>
</feature>
<comment type="similarity">
    <text evidence="1 4">Belongs to the UDP-glycosyltransferase family.</text>
</comment>
<organism evidence="6 7">
    <name type="scientific">Spodoptera litura</name>
    <name type="common">Asian cotton leafworm</name>
    <dbReference type="NCBI Taxonomy" id="69820"/>
    <lineage>
        <taxon>Eukaryota</taxon>
        <taxon>Metazoa</taxon>
        <taxon>Ecdysozoa</taxon>
        <taxon>Arthropoda</taxon>
        <taxon>Hexapoda</taxon>
        <taxon>Insecta</taxon>
        <taxon>Pterygota</taxon>
        <taxon>Neoptera</taxon>
        <taxon>Endopterygota</taxon>
        <taxon>Lepidoptera</taxon>
        <taxon>Glossata</taxon>
        <taxon>Ditrysia</taxon>
        <taxon>Noctuoidea</taxon>
        <taxon>Noctuidae</taxon>
        <taxon>Amphipyrinae</taxon>
        <taxon>Spodoptera</taxon>
    </lineage>
</organism>
<dbReference type="GeneID" id="111349042"/>
<evidence type="ECO:0000256" key="1">
    <source>
        <dbReference type="ARBA" id="ARBA00009995"/>
    </source>
</evidence>
<keyword evidence="2 4" id="KW-0328">Glycosyltransferase</keyword>
<comment type="catalytic activity">
    <reaction evidence="5">
        <text>glucuronate acceptor + UDP-alpha-D-glucuronate = acceptor beta-D-glucuronoside + UDP + H(+)</text>
        <dbReference type="Rhea" id="RHEA:21032"/>
        <dbReference type="ChEBI" id="CHEBI:15378"/>
        <dbReference type="ChEBI" id="CHEBI:58052"/>
        <dbReference type="ChEBI" id="CHEBI:58223"/>
        <dbReference type="ChEBI" id="CHEBI:132367"/>
        <dbReference type="ChEBI" id="CHEBI:132368"/>
        <dbReference type="EC" id="2.4.1.17"/>
    </reaction>
</comment>
<keyword evidence="6" id="KW-1185">Reference proteome</keyword>
<keyword evidence="5" id="KW-0732">Signal</keyword>
<keyword evidence="3 4" id="KW-0808">Transferase</keyword>
<proteinExistence type="inferred from homology"/>
<dbReference type="GO" id="GO:0016020">
    <property type="term" value="C:membrane"/>
    <property type="evidence" value="ECO:0007669"/>
    <property type="project" value="UniProtKB-SubCell"/>
</dbReference>
<dbReference type="AlphaFoldDB" id="A0A9J7IHV9"/>
<evidence type="ECO:0000256" key="2">
    <source>
        <dbReference type="ARBA" id="ARBA00022676"/>
    </source>
</evidence>
<dbReference type="GO" id="GO:0015020">
    <property type="term" value="F:glucuronosyltransferase activity"/>
    <property type="evidence" value="ECO:0007669"/>
    <property type="project" value="UniProtKB-EC"/>
</dbReference>
<evidence type="ECO:0000256" key="3">
    <source>
        <dbReference type="ARBA" id="ARBA00022679"/>
    </source>
</evidence>
<evidence type="ECO:0000313" key="6">
    <source>
        <dbReference type="Proteomes" id="UP000301870"/>
    </source>
</evidence>
<dbReference type="Gene3D" id="3.40.50.2000">
    <property type="entry name" value="Glycogen Phosphorylase B"/>
    <property type="match status" value="1"/>
</dbReference>
<protein>
    <recommendedName>
        <fullName evidence="5">UDP-glucuronosyltransferase</fullName>
        <ecNumber evidence="5">2.4.1.17</ecNumber>
    </recommendedName>
</protein>
<evidence type="ECO:0000256" key="4">
    <source>
        <dbReference type="RuleBase" id="RU003718"/>
    </source>
</evidence>
<comment type="subcellular location">
    <subcellularLocation>
        <location evidence="5">Membrane</location>
        <topology evidence="5">Single-pass membrane protein</topology>
    </subcellularLocation>
</comment>